<feature type="compositionally biased region" description="Polar residues" evidence="4">
    <location>
        <begin position="1"/>
        <end position="16"/>
    </location>
</feature>
<evidence type="ECO:0000313" key="7">
    <source>
        <dbReference type="Proteomes" id="UP000015241"/>
    </source>
</evidence>
<dbReference type="STRING" id="743788.S8E4C9"/>
<feature type="DNA-binding region" description="HMG box" evidence="3">
    <location>
        <begin position="25"/>
        <end position="93"/>
    </location>
</feature>
<dbReference type="GO" id="GO:0000981">
    <property type="term" value="F:DNA-binding transcription factor activity, RNA polymerase II-specific"/>
    <property type="evidence" value="ECO:0007669"/>
    <property type="project" value="TreeGrafter"/>
</dbReference>
<accession>S8E4C9</accession>
<dbReference type="PANTHER" id="PTHR45789:SF2">
    <property type="entry name" value="FI18025P1"/>
    <property type="match status" value="1"/>
</dbReference>
<dbReference type="OrthoDB" id="6247875at2759"/>
<proteinExistence type="predicted"/>
<feature type="region of interest" description="Disordered" evidence="4">
    <location>
        <begin position="1"/>
        <end position="28"/>
    </location>
</feature>
<feature type="domain" description="HMG box" evidence="5">
    <location>
        <begin position="25"/>
        <end position="93"/>
    </location>
</feature>
<protein>
    <recommendedName>
        <fullName evidence="5">HMG box domain-containing protein</fullName>
    </recommendedName>
</protein>
<evidence type="ECO:0000313" key="6">
    <source>
        <dbReference type="EMBL" id="EPS99617.1"/>
    </source>
</evidence>
<keyword evidence="2 3" id="KW-0539">Nucleus</keyword>
<dbReference type="CDD" id="cd01389">
    <property type="entry name" value="HMG-box_ROX1-like"/>
    <property type="match status" value="1"/>
</dbReference>
<dbReference type="Gene3D" id="1.10.30.10">
    <property type="entry name" value="High mobility group box domain"/>
    <property type="match status" value="1"/>
</dbReference>
<dbReference type="PANTHER" id="PTHR45789">
    <property type="entry name" value="FI18025P1"/>
    <property type="match status" value="1"/>
</dbReference>
<feature type="non-terminal residue" evidence="6">
    <location>
        <position position="106"/>
    </location>
</feature>
<dbReference type="GO" id="GO:0000978">
    <property type="term" value="F:RNA polymerase II cis-regulatory region sequence-specific DNA binding"/>
    <property type="evidence" value="ECO:0007669"/>
    <property type="project" value="TreeGrafter"/>
</dbReference>
<evidence type="ECO:0000256" key="4">
    <source>
        <dbReference type="SAM" id="MobiDB-lite"/>
    </source>
</evidence>
<dbReference type="GO" id="GO:0005634">
    <property type="term" value="C:nucleus"/>
    <property type="evidence" value="ECO:0007669"/>
    <property type="project" value="UniProtKB-UniRule"/>
</dbReference>
<keyword evidence="7" id="KW-1185">Reference proteome</keyword>
<evidence type="ECO:0000256" key="1">
    <source>
        <dbReference type="ARBA" id="ARBA00023125"/>
    </source>
</evidence>
<dbReference type="PROSITE" id="PS50118">
    <property type="entry name" value="HMG_BOX_2"/>
    <property type="match status" value="1"/>
</dbReference>
<evidence type="ECO:0000256" key="2">
    <source>
        <dbReference type="ARBA" id="ARBA00023242"/>
    </source>
</evidence>
<dbReference type="InterPro" id="IPR036910">
    <property type="entry name" value="HMG_box_dom_sf"/>
</dbReference>
<dbReference type="Proteomes" id="UP000015241">
    <property type="component" value="Unassembled WGS sequence"/>
</dbReference>
<dbReference type="HOGENOM" id="CLU_082854_6_2_1"/>
<dbReference type="InParanoid" id="S8E4C9"/>
<dbReference type="AlphaFoldDB" id="S8E4C9"/>
<gene>
    <name evidence="6" type="ORF">FOMPIDRAFT_1124101</name>
</gene>
<name>S8E4C9_FOMSC</name>
<dbReference type="SUPFAM" id="SSF47095">
    <property type="entry name" value="HMG-box"/>
    <property type="match status" value="1"/>
</dbReference>
<sequence length="106" mass="12497">MPSTSLLDPCESSNVSRSRKGPGHVPRPPNAFILFRQNLFQQLKSKAVERDQRLFSQIVSTTWRTLTQAQRDPWYKRAQDAKLLHEQKYPGYRFMPVVRTDKPRKR</sequence>
<organism evidence="6 7">
    <name type="scientific">Fomitopsis schrenkii</name>
    <name type="common">Brown rot fungus</name>
    <dbReference type="NCBI Taxonomy" id="2126942"/>
    <lineage>
        <taxon>Eukaryota</taxon>
        <taxon>Fungi</taxon>
        <taxon>Dikarya</taxon>
        <taxon>Basidiomycota</taxon>
        <taxon>Agaricomycotina</taxon>
        <taxon>Agaricomycetes</taxon>
        <taxon>Polyporales</taxon>
        <taxon>Fomitopsis</taxon>
    </lineage>
</organism>
<evidence type="ECO:0000259" key="5">
    <source>
        <dbReference type="PROSITE" id="PS50118"/>
    </source>
</evidence>
<dbReference type="EMBL" id="KE504155">
    <property type="protein sequence ID" value="EPS99617.1"/>
    <property type="molecule type" value="Genomic_DNA"/>
</dbReference>
<dbReference type="InterPro" id="IPR009071">
    <property type="entry name" value="HMG_box_dom"/>
</dbReference>
<keyword evidence="1 3" id="KW-0238">DNA-binding</keyword>
<dbReference type="InterPro" id="IPR051356">
    <property type="entry name" value="SOX/SOX-like_TF"/>
</dbReference>
<dbReference type="Pfam" id="PF00505">
    <property type="entry name" value="HMG_box"/>
    <property type="match status" value="1"/>
</dbReference>
<reference evidence="6 7" key="1">
    <citation type="journal article" date="2012" name="Science">
        <title>The Paleozoic origin of enzymatic lignin decomposition reconstructed from 31 fungal genomes.</title>
        <authorList>
            <person name="Floudas D."/>
            <person name="Binder M."/>
            <person name="Riley R."/>
            <person name="Barry K."/>
            <person name="Blanchette R.A."/>
            <person name="Henrissat B."/>
            <person name="Martinez A.T."/>
            <person name="Otillar R."/>
            <person name="Spatafora J.W."/>
            <person name="Yadav J.S."/>
            <person name="Aerts A."/>
            <person name="Benoit I."/>
            <person name="Boyd A."/>
            <person name="Carlson A."/>
            <person name="Copeland A."/>
            <person name="Coutinho P.M."/>
            <person name="de Vries R.P."/>
            <person name="Ferreira P."/>
            <person name="Findley K."/>
            <person name="Foster B."/>
            <person name="Gaskell J."/>
            <person name="Glotzer D."/>
            <person name="Gorecki P."/>
            <person name="Heitman J."/>
            <person name="Hesse C."/>
            <person name="Hori C."/>
            <person name="Igarashi K."/>
            <person name="Jurgens J.A."/>
            <person name="Kallen N."/>
            <person name="Kersten P."/>
            <person name="Kohler A."/>
            <person name="Kuees U."/>
            <person name="Kumar T.K.A."/>
            <person name="Kuo A."/>
            <person name="LaButti K."/>
            <person name="Larrondo L.F."/>
            <person name="Lindquist E."/>
            <person name="Ling A."/>
            <person name="Lombard V."/>
            <person name="Lucas S."/>
            <person name="Lundell T."/>
            <person name="Martin R."/>
            <person name="McLaughlin D.J."/>
            <person name="Morgenstern I."/>
            <person name="Morin E."/>
            <person name="Murat C."/>
            <person name="Nagy L.G."/>
            <person name="Nolan M."/>
            <person name="Ohm R.A."/>
            <person name="Patyshakuliyeva A."/>
            <person name="Rokas A."/>
            <person name="Ruiz-Duenas F.J."/>
            <person name="Sabat G."/>
            <person name="Salamov A."/>
            <person name="Samejima M."/>
            <person name="Schmutz J."/>
            <person name="Slot J.C."/>
            <person name="St John F."/>
            <person name="Stenlid J."/>
            <person name="Sun H."/>
            <person name="Sun S."/>
            <person name="Syed K."/>
            <person name="Tsang A."/>
            <person name="Wiebenga A."/>
            <person name="Young D."/>
            <person name="Pisabarro A."/>
            <person name="Eastwood D.C."/>
            <person name="Martin F."/>
            <person name="Cullen D."/>
            <person name="Grigoriev I.V."/>
            <person name="Hibbett D.S."/>
        </authorList>
    </citation>
    <scope>NUCLEOTIDE SEQUENCE</scope>
    <source>
        <strain evidence="7">FP-58527</strain>
    </source>
</reference>
<evidence type="ECO:0000256" key="3">
    <source>
        <dbReference type="PROSITE-ProRule" id="PRU00267"/>
    </source>
</evidence>
<dbReference type="SMART" id="SM00398">
    <property type="entry name" value="HMG"/>
    <property type="match status" value="1"/>
</dbReference>